<dbReference type="OrthoDB" id="8162522at2"/>
<accession>A0A2W4CVJ0</accession>
<dbReference type="EMBL" id="PCDP01000001">
    <property type="protein sequence ID" value="PZM16727.1"/>
    <property type="molecule type" value="Genomic_DNA"/>
</dbReference>
<proteinExistence type="predicted"/>
<dbReference type="Proteomes" id="UP000248925">
    <property type="component" value="Unassembled WGS sequence"/>
</dbReference>
<keyword evidence="2" id="KW-1185">Reference proteome</keyword>
<organism evidence="1 2">
    <name type="scientific">Rhizobium tubonense</name>
    <dbReference type="NCBI Taxonomy" id="484088"/>
    <lineage>
        <taxon>Bacteria</taxon>
        <taxon>Pseudomonadati</taxon>
        <taxon>Pseudomonadota</taxon>
        <taxon>Alphaproteobacteria</taxon>
        <taxon>Hyphomicrobiales</taxon>
        <taxon>Rhizobiaceae</taxon>
        <taxon>Rhizobium/Agrobacterium group</taxon>
        <taxon>Rhizobium</taxon>
    </lineage>
</organism>
<sequence length="89" mass="10115">MADDTHAAALSFPKRTQEIQQLSARDESFHDLCVDFSVAKALLQKWESSPDRERDARDEEYLLLVRELADEIVAALDAAVIIPFAKREK</sequence>
<gene>
    <name evidence="1" type="ORF">CPY51_00245</name>
</gene>
<evidence type="ECO:0000313" key="2">
    <source>
        <dbReference type="Proteomes" id="UP000248925"/>
    </source>
</evidence>
<name>A0A2W4CVJ0_9HYPH</name>
<reference evidence="1 2" key="1">
    <citation type="journal article" date="2018" name="Sci. Rep.">
        <title>Rhizobium tumorigenes sp. nov., a novel plant tumorigenic bacterium isolated from cane gall tumors on thornless blackberry.</title>
        <authorList>
            <person name="Kuzmanovi N."/>
            <person name="Smalla K."/>
            <person name="Gronow S."/>
            <person name="PuBawska J."/>
        </authorList>
    </citation>
    <scope>NUCLEOTIDE SEQUENCE [LARGE SCALE GENOMIC DNA]</scope>
    <source>
        <strain evidence="1 2">CCBAU 85046</strain>
    </source>
</reference>
<dbReference type="RefSeq" id="WP_111158061.1">
    <property type="nucleotide sequence ID" value="NZ_PCDP01000001.1"/>
</dbReference>
<evidence type="ECO:0000313" key="1">
    <source>
        <dbReference type="EMBL" id="PZM16727.1"/>
    </source>
</evidence>
<comment type="caution">
    <text evidence="1">The sequence shown here is derived from an EMBL/GenBank/DDBJ whole genome shotgun (WGS) entry which is preliminary data.</text>
</comment>
<dbReference type="AlphaFoldDB" id="A0A2W4CVJ0"/>
<protein>
    <submittedName>
        <fullName evidence="1">Uncharacterized protein</fullName>
    </submittedName>
</protein>